<reference evidence="12 13" key="1">
    <citation type="journal article" date="2023" name="Elife">
        <title>Identification of key yeast species and microbe-microbe interactions impacting larval growth of Drosophila in the wild.</title>
        <authorList>
            <person name="Mure A."/>
            <person name="Sugiura Y."/>
            <person name="Maeda R."/>
            <person name="Honda K."/>
            <person name="Sakurai N."/>
            <person name="Takahashi Y."/>
            <person name="Watada M."/>
            <person name="Katoh T."/>
            <person name="Gotoh A."/>
            <person name="Gotoh Y."/>
            <person name="Taniguchi I."/>
            <person name="Nakamura K."/>
            <person name="Hayashi T."/>
            <person name="Katayama T."/>
            <person name="Uemura T."/>
            <person name="Hattori Y."/>
        </authorList>
    </citation>
    <scope>NUCLEOTIDE SEQUENCE [LARGE SCALE GENOMIC DNA]</scope>
    <source>
        <strain evidence="12 13">PK-24</strain>
    </source>
</reference>
<comment type="caution">
    <text evidence="12">The sequence shown here is derived from an EMBL/GenBank/DDBJ whole genome shotgun (WGS) entry which is preliminary data.</text>
</comment>
<evidence type="ECO:0000256" key="1">
    <source>
        <dbReference type="ARBA" id="ARBA00012513"/>
    </source>
</evidence>
<dbReference type="InterPro" id="IPR008271">
    <property type="entry name" value="Ser/Thr_kinase_AS"/>
</dbReference>
<dbReference type="SMART" id="SM00220">
    <property type="entry name" value="S_TKc"/>
    <property type="match status" value="1"/>
</dbReference>
<dbReference type="SUPFAM" id="SSF56112">
    <property type="entry name" value="Protein kinase-like (PK-like)"/>
    <property type="match status" value="1"/>
</dbReference>
<feature type="binding site" evidence="9">
    <location>
        <position position="285"/>
    </location>
    <ligand>
        <name>ATP</name>
        <dbReference type="ChEBI" id="CHEBI:30616"/>
    </ligand>
</feature>
<evidence type="ECO:0000259" key="11">
    <source>
        <dbReference type="PROSITE" id="PS50011"/>
    </source>
</evidence>
<dbReference type="GO" id="GO:0050684">
    <property type="term" value="P:regulation of mRNA processing"/>
    <property type="evidence" value="ECO:0007669"/>
    <property type="project" value="TreeGrafter"/>
</dbReference>
<comment type="catalytic activity">
    <reaction evidence="7">
        <text>L-threonyl-[protein] + ATP = O-phospho-L-threonyl-[protein] + ADP + H(+)</text>
        <dbReference type="Rhea" id="RHEA:46608"/>
        <dbReference type="Rhea" id="RHEA-COMP:11060"/>
        <dbReference type="Rhea" id="RHEA-COMP:11605"/>
        <dbReference type="ChEBI" id="CHEBI:15378"/>
        <dbReference type="ChEBI" id="CHEBI:30013"/>
        <dbReference type="ChEBI" id="CHEBI:30616"/>
        <dbReference type="ChEBI" id="CHEBI:61977"/>
        <dbReference type="ChEBI" id="CHEBI:456216"/>
        <dbReference type="EC" id="2.7.11.1"/>
    </reaction>
</comment>
<dbReference type="AlphaFoldDB" id="A0AAV5R8Q3"/>
<dbReference type="PROSITE" id="PS00108">
    <property type="entry name" value="PROTEIN_KINASE_ST"/>
    <property type="match status" value="1"/>
</dbReference>
<keyword evidence="4 9" id="KW-0547">Nucleotide-binding</keyword>
<feature type="domain" description="Protein kinase" evidence="11">
    <location>
        <begin position="256"/>
        <end position="747"/>
    </location>
</feature>
<name>A0AAV5R8Q3_PICKL</name>
<dbReference type="GO" id="GO:0005737">
    <property type="term" value="C:cytoplasm"/>
    <property type="evidence" value="ECO:0007669"/>
    <property type="project" value="TreeGrafter"/>
</dbReference>
<dbReference type="GO" id="GO:0030447">
    <property type="term" value="P:filamentous growth"/>
    <property type="evidence" value="ECO:0007669"/>
    <property type="project" value="UniProtKB-ARBA"/>
</dbReference>
<evidence type="ECO:0000256" key="9">
    <source>
        <dbReference type="PROSITE-ProRule" id="PRU10141"/>
    </source>
</evidence>
<feature type="region of interest" description="Disordered" evidence="10">
    <location>
        <begin position="208"/>
        <end position="236"/>
    </location>
</feature>
<protein>
    <recommendedName>
        <fullName evidence="1">non-specific serine/threonine protein kinase</fullName>
        <ecNumber evidence="1">2.7.11.1</ecNumber>
    </recommendedName>
</protein>
<evidence type="ECO:0000256" key="2">
    <source>
        <dbReference type="ARBA" id="ARBA00022527"/>
    </source>
</evidence>
<feature type="compositionally biased region" description="Low complexity" evidence="10">
    <location>
        <begin position="468"/>
        <end position="510"/>
    </location>
</feature>
<feature type="region of interest" description="Disordered" evidence="10">
    <location>
        <begin position="1"/>
        <end position="41"/>
    </location>
</feature>
<dbReference type="GO" id="GO:0005524">
    <property type="term" value="F:ATP binding"/>
    <property type="evidence" value="ECO:0007669"/>
    <property type="project" value="UniProtKB-UniRule"/>
</dbReference>
<feature type="compositionally biased region" description="Acidic residues" evidence="10">
    <location>
        <begin position="208"/>
        <end position="223"/>
    </location>
</feature>
<keyword evidence="2 12" id="KW-0723">Serine/threonine-protein kinase</keyword>
<sequence>MTESTTNGAGGKRDSSQSPINFDSKQSKPIRPQPVKQTSQLSVAFQNQPSIATNAPTLIASVIQDNQITEAVDRKLNPLFPLINNNDNNDDNVGSNESGDALKRKKLSVLTSVPVVSETAVHIDGKHPSNGIGSSLLQQKLIDNLHSNDVTEEISQLQHLQKEEHSARFQLHVDDIVEKNPISSASSLDSNISNNNDVHVIDLSMIENDDDDDEDDNDNDNENGSDKKAIEEDPEDYKLGGYHPAYIGETYKDGRYILVRKLGWGHFSTVWLAKDTVNNVHVAMKVVRSAKEYRETAIDEIKLLSKINITDKDHPGHQYLIKLLDYFDHQGENGTHICIVFEVLGESLLGLIRRYKHKGLPIKFVKQISKEILLAIDFLHRKCGIIHTDIKPENILIGIHQVEQLLNYLEETQWERHILKKISSKYLVNGSGSIDTKSLTNLTKARQHVTFGKTRYGKTRANSVICDSQPLPSPLRSRSSSFFNSPLSSNNQMEQNTETNLNTNSTNNDTSNKDGITIPIPHYKVNSANSIPSYSSSFVSSMDLPSRMSYKDIQTIVSQHEENEKNLFDYVPPSADELMDDDIINVKIADLGNACWIYKHFTHDIQTRQYRSPEVILRGEWGCSADIWSVGCLIFELLTGDFLFEPTEGKTFGKNDDHLAQIIELLGYLPPHLIKYSNYGLHYFHSDFKTLRKIQNLKPWPLESVLLDKYKFSEEESYQIADFLKGMLVLDPKYRMDAAGLSNHYWLNDANIDGHIDREIGTRGEDIGEGWYREVRFRN</sequence>
<organism evidence="12 13">
    <name type="scientific">Pichia kluyveri</name>
    <name type="common">Yeast</name>
    <dbReference type="NCBI Taxonomy" id="36015"/>
    <lineage>
        <taxon>Eukaryota</taxon>
        <taxon>Fungi</taxon>
        <taxon>Dikarya</taxon>
        <taxon>Ascomycota</taxon>
        <taxon>Saccharomycotina</taxon>
        <taxon>Pichiomycetes</taxon>
        <taxon>Pichiales</taxon>
        <taxon>Pichiaceae</taxon>
        <taxon>Pichia</taxon>
    </lineage>
</organism>
<dbReference type="PANTHER" id="PTHR47634:SF9">
    <property type="entry name" value="PROTEIN KINASE DOMAIN-CONTAINING PROTEIN-RELATED"/>
    <property type="match status" value="1"/>
</dbReference>
<dbReference type="InterPro" id="IPR000719">
    <property type="entry name" value="Prot_kinase_dom"/>
</dbReference>
<accession>A0AAV5R8Q3</accession>
<feature type="region of interest" description="Disordered" evidence="10">
    <location>
        <begin position="467"/>
        <end position="512"/>
    </location>
</feature>
<dbReference type="FunFam" id="1.10.510.10:FF:000275">
    <property type="entry name" value="SRSF protein kinase 2 isoform X3"/>
    <property type="match status" value="1"/>
</dbReference>
<dbReference type="Gene3D" id="3.30.200.20">
    <property type="entry name" value="Phosphorylase Kinase, domain 1"/>
    <property type="match status" value="1"/>
</dbReference>
<dbReference type="PROSITE" id="PS00107">
    <property type="entry name" value="PROTEIN_KINASE_ATP"/>
    <property type="match status" value="1"/>
</dbReference>
<dbReference type="PROSITE" id="PS50011">
    <property type="entry name" value="PROTEIN_KINASE_DOM"/>
    <property type="match status" value="1"/>
</dbReference>
<dbReference type="GO" id="GO:0000245">
    <property type="term" value="P:spliceosomal complex assembly"/>
    <property type="evidence" value="ECO:0007669"/>
    <property type="project" value="TreeGrafter"/>
</dbReference>
<dbReference type="Pfam" id="PF00069">
    <property type="entry name" value="Pkinase"/>
    <property type="match status" value="2"/>
</dbReference>
<evidence type="ECO:0000256" key="7">
    <source>
        <dbReference type="ARBA" id="ARBA00047899"/>
    </source>
</evidence>
<dbReference type="GO" id="GO:0005634">
    <property type="term" value="C:nucleus"/>
    <property type="evidence" value="ECO:0007669"/>
    <property type="project" value="TreeGrafter"/>
</dbReference>
<keyword evidence="5 12" id="KW-0418">Kinase</keyword>
<evidence type="ECO:0000256" key="10">
    <source>
        <dbReference type="SAM" id="MobiDB-lite"/>
    </source>
</evidence>
<evidence type="ECO:0000256" key="3">
    <source>
        <dbReference type="ARBA" id="ARBA00022679"/>
    </source>
</evidence>
<dbReference type="GO" id="GO:0004674">
    <property type="term" value="F:protein serine/threonine kinase activity"/>
    <property type="evidence" value="ECO:0007669"/>
    <property type="project" value="UniProtKB-KW"/>
</dbReference>
<keyword evidence="13" id="KW-1185">Reference proteome</keyword>
<dbReference type="FunFam" id="3.30.200.20:FF:000770">
    <property type="entry name" value="SRSF protein kinase 2"/>
    <property type="match status" value="1"/>
</dbReference>
<dbReference type="Proteomes" id="UP001378960">
    <property type="component" value="Unassembled WGS sequence"/>
</dbReference>
<keyword evidence="6 9" id="KW-0067">ATP-binding</keyword>
<dbReference type="InterPro" id="IPR051334">
    <property type="entry name" value="SRPK"/>
</dbReference>
<evidence type="ECO:0000256" key="8">
    <source>
        <dbReference type="ARBA" id="ARBA00048679"/>
    </source>
</evidence>
<evidence type="ECO:0000256" key="6">
    <source>
        <dbReference type="ARBA" id="ARBA00022840"/>
    </source>
</evidence>
<dbReference type="EMBL" id="BTGB01000009">
    <property type="protein sequence ID" value="GMM47603.1"/>
    <property type="molecule type" value="Genomic_DNA"/>
</dbReference>
<evidence type="ECO:0000313" key="13">
    <source>
        <dbReference type="Proteomes" id="UP001378960"/>
    </source>
</evidence>
<dbReference type="PANTHER" id="PTHR47634">
    <property type="entry name" value="PROTEIN KINASE DOMAIN-CONTAINING PROTEIN-RELATED"/>
    <property type="match status" value="1"/>
</dbReference>
<dbReference type="InterPro" id="IPR017441">
    <property type="entry name" value="Protein_kinase_ATP_BS"/>
</dbReference>
<gene>
    <name evidence="12" type="ORF">DAPK24_042010</name>
</gene>
<proteinExistence type="predicted"/>
<evidence type="ECO:0000256" key="5">
    <source>
        <dbReference type="ARBA" id="ARBA00022777"/>
    </source>
</evidence>
<dbReference type="EC" id="2.7.11.1" evidence="1"/>
<evidence type="ECO:0000256" key="4">
    <source>
        <dbReference type="ARBA" id="ARBA00022741"/>
    </source>
</evidence>
<dbReference type="Gene3D" id="1.10.510.10">
    <property type="entry name" value="Transferase(Phosphotransferase) domain 1"/>
    <property type="match status" value="1"/>
</dbReference>
<comment type="catalytic activity">
    <reaction evidence="8">
        <text>L-seryl-[protein] + ATP = O-phospho-L-seryl-[protein] + ADP + H(+)</text>
        <dbReference type="Rhea" id="RHEA:17989"/>
        <dbReference type="Rhea" id="RHEA-COMP:9863"/>
        <dbReference type="Rhea" id="RHEA-COMP:11604"/>
        <dbReference type="ChEBI" id="CHEBI:15378"/>
        <dbReference type="ChEBI" id="CHEBI:29999"/>
        <dbReference type="ChEBI" id="CHEBI:30616"/>
        <dbReference type="ChEBI" id="CHEBI:83421"/>
        <dbReference type="ChEBI" id="CHEBI:456216"/>
        <dbReference type="EC" id="2.7.11.1"/>
    </reaction>
</comment>
<dbReference type="InterPro" id="IPR011009">
    <property type="entry name" value="Kinase-like_dom_sf"/>
</dbReference>
<keyword evidence="3" id="KW-0808">Transferase</keyword>
<evidence type="ECO:0000313" key="12">
    <source>
        <dbReference type="EMBL" id="GMM47603.1"/>
    </source>
</evidence>